<feature type="coiled-coil region" evidence="1">
    <location>
        <begin position="179"/>
        <end position="206"/>
    </location>
</feature>
<dbReference type="OMA" id="QFDFFDK"/>
<dbReference type="EMBL" id="CAJJDP010000111">
    <property type="protein sequence ID" value="CAD8196421.1"/>
    <property type="molecule type" value="Genomic_DNA"/>
</dbReference>
<name>A0A8S1X5Q1_PAROT</name>
<evidence type="ECO:0000313" key="3">
    <source>
        <dbReference type="Proteomes" id="UP000683925"/>
    </source>
</evidence>
<dbReference type="SMART" id="SM00320">
    <property type="entry name" value="WD40"/>
    <property type="match status" value="3"/>
</dbReference>
<dbReference type="OrthoDB" id="309200at2759"/>
<dbReference type="InterPro" id="IPR001680">
    <property type="entry name" value="WD40_rpt"/>
</dbReference>
<evidence type="ECO:0000313" key="2">
    <source>
        <dbReference type="EMBL" id="CAD8196421.1"/>
    </source>
</evidence>
<accession>A0A8S1X5Q1</accession>
<keyword evidence="3" id="KW-1185">Reference proteome</keyword>
<proteinExistence type="predicted"/>
<feature type="coiled-coil region" evidence="1">
    <location>
        <begin position="78"/>
        <end position="105"/>
    </location>
</feature>
<dbReference type="Proteomes" id="UP000683925">
    <property type="component" value="Unassembled WGS sequence"/>
</dbReference>
<dbReference type="Pfam" id="PF00400">
    <property type="entry name" value="WD40"/>
    <property type="match status" value="2"/>
</dbReference>
<sequence>MQGLQMSENYNEFKCIEKHDQAVTAILIDRRRNNNERFLCKECLDNQLQVFESISIVAMQKIIEDKQMKRRAMINDIADQYIQIIQQYNLNLENLKTKLTSSIEMMINNTQIWMRELNQKKEDSRIYSFCNELEDYIRSTKQYMHSFQFDFFDKINFSQLNKLKTGIKQLIDAHYTHQYKELFQKLRDINDERKQLEKQEWQLSKDGKINLNQISNPIKQNQNCSALAFNSTGNILVTSNDREIMIWNFNKGLMSFGQKLQLSNIINCLIFSKQSNIFISGCIEIICWKEKSMNFWEKSLSYKEQKEKIEKENKHHEITCLVLNSKEDQIIYGSRSQIINILALDLRQNKLEFLYLIKMSEGGWVSSLSLNHSENLLLSCGYGDKIMMWKQSKENKWVPMTELTKYQDKYKEDLCKAIFLEDDEFILIQGGKNCYSSYKYSYNDRIVKQNYKIDFKDQYKFLDSLHQSFEFKPEVNLLFTRYKDYIYILRKQNNGQYKIVFTKQYQTNIMYGTLSNNGQYLVMFDKTSSSYNIYELQDF</sequence>
<evidence type="ECO:0000256" key="1">
    <source>
        <dbReference type="SAM" id="Coils"/>
    </source>
</evidence>
<gene>
    <name evidence="2" type="ORF">POCTA_138.1.T1110170</name>
</gene>
<protein>
    <recommendedName>
        <fullName evidence="4">WD40-repeat-containing domain</fullName>
    </recommendedName>
</protein>
<evidence type="ECO:0008006" key="4">
    <source>
        <dbReference type="Google" id="ProtNLM"/>
    </source>
</evidence>
<dbReference type="PANTHER" id="PTHR19920">
    <property type="entry name" value="WD40 PROTEIN CIAO1"/>
    <property type="match status" value="1"/>
</dbReference>
<keyword evidence="1" id="KW-0175">Coiled coil</keyword>
<organism evidence="2 3">
    <name type="scientific">Paramecium octaurelia</name>
    <dbReference type="NCBI Taxonomy" id="43137"/>
    <lineage>
        <taxon>Eukaryota</taxon>
        <taxon>Sar</taxon>
        <taxon>Alveolata</taxon>
        <taxon>Ciliophora</taxon>
        <taxon>Intramacronucleata</taxon>
        <taxon>Oligohymenophorea</taxon>
        <taxon>Peniculida</taxon>
        <taxon>Parameciidae</taxon>
        <taxon>Paramecium</taxon>
    </lineage>
</organism>
<comment type="caution">
    <text evidence="2">The sequence shown here is derived from an EMBL/GenBank/DDBJ whole genome shotgun (WGS) entry which is preliminary data.</text>
</comment>
<dbReference type="GO" id="GO:0097361">
    <property type="term" value="C:cytosolic [4Fe-4S] assembly targeting complex"/>
    <property type="evidence" value="ECO:0007669"/>
    <property type="project" value="TreeGrafter"/>
</dbReference>
<reference evidence="2" key="1">
    <citation type="submission" date="2021-01" db="EMBL/GenBank/DDBJ databases">
        <authorList>
            <consortium name="Genoscope - CEA"/>
            <person name="William W."/>
        </authorList>
    </citation>
    <scope>NUCLEOTIDE SEQUENCE</scope>
</reference>
<dbReference type="PANTHER" id="PTHR19920:SF0">
    <property type="entry name" value="CYTOSOLIC IRON-SULFUR PROTEIN ASSEMBLY PROTEIN CIAO1-RELATED"/>
    <property type="match status" value="1"/>
</dbReference>
<dbReference type="GO" id="GO:0016226">
    <property type="term" value="P:iron-sulfur cluster assembly"/>
    <property type="evidence" value="ECO:0007669"/>
    <property type="project" value="TreeGrafter"/>
</dbReference>
<dbReference type="AlphaFoldDB" id="A0A8S1X5Q1"/>